<organism evidence="3 4">
    <name type="scientific">Helicobacter brantae</name>
    <dbReference type="NCBI Taxonomy" id="375927"/>
    <lineage>
        <taxon>Bacteria</taxon>
        <taxon>Pseudomonadati</taxon>
        <taxon>Campylobacterota</taxon>
        <taxon>Epsilonproteobacteria</taxon>
        <taxon>Campylobacterales</taxon>
        <taxon>Helicobacteraceae</taxon>
        <taxon>Helicobacter</taxon>
    </lineage>
</organism>
<evidence type="ECO:0000256" key="1">
    <source>
        <dbReference type="ARBA" id="ARBA00022729"/>
    </source>
</evidence>
<evidence type="ECO:0000259" key="2">
    <source>
        <dbReference type="Pfam" id="PF13525"/>
    </source>
</evidence>
<sequence>MFTIFAFMIVFFSACSNKVEEFDKPAMYWYEEIFKEIRYNNLETADTKFASLQSEHTNSPLIPEAMLALGHAHMAQEEFLLAEFYFDEYLKRFSNRQNYSYINYLKILARFYSFKNQSKDQEFMQESLTEIKNYLEAYPSEIYTPFVGYIFTKFQLGQIELDQAIANVYRKQDKEYAAKLYLNRSDPKLRSSFRSITNGVPWYVMDAIELKKIDYIIPSYVPWYVMIFNW</sequence>
<dbReference type="AlphaFoldDB" id="A0A3D8IU92"/>
<evidence type="ECO:0000313" key="3">
    <source>
        <dbReference type="EMBL" id="RDU68859.1"/>
    </source>
</evidence>
<dbReference type="Pfam" id="PF13525">
    <property type="entry name" value="YfiO"/>
    <property type="match status" value="1"/>
</dbReference>
<dbReference type="OrthoDB" id="5342947at2"/>
<dbReference type="InterPro" id="IPR039565">
    <property type="entry name" value="BamD-like"/>
</dbReference>
<dbReference type="Gene3D" id="1.25.40.10">
    <property type="entry name" value="Tetratricopeptide repeat domain"/>
    <property type="match status" value="1"/>
</dbReference>
<proteinExistence type="predicted"/>
<keyword evidence="1" id="KW-0732">Signal</keyword>
<protein>
    <submittedName>
        <fullName evidence="3">Outer membrane protein assembly factor BamD</fullName>
    </submittedName>
</protein>
<feature type="domain" description="Outer membrane lipoprotein BamD-like" evidence="2">
    <location>
        <begin position="23"/>
        <end position="178"/>
    </location>
</feature>
<name>A0A3D8IU92_9HELI</name>
<evidence type="ECO:0000313" key="4">
    <source>
        <dbReference type="Proteomes" id="UP000257045"/>
    </source>
</evidence>
<comment type="caution">
    <text evidence="3">The sequence shown here is derived from an EMBL/GenBank/DDBJ whole genome shotgun (WGS) entry which is preliminary data.</text>
</comment>
<dbReference type="InterPro" id="IPR011990">
    <property type="entry name" value="TPR-like_helical_dom_sf"/>
</dbReference>
<accession>A0A3D8IU92</accession>
<dbReference type="Proteomes" id="UP000257045">
    <property type="component" value="Unassembled WGS sequence"/>
</dbReference>
<gene>
    <name evidence="3" type="ORF">CQA58_07915</name>
</gene>
<keyword evidence="4" id="KW-1185">Reference proteome</keyword>
<reference evidence="3 4" key="1">
    <citation type="submission" date="2018-04" db="EMBL/GenBank/DDBJ databases">
        <title>Novel Campyloabacter and Helicobacter Species and Strains.</title>
        <authorList>
            <person name="Mannion A.J."/>
            <person name="Shen Z."/>
            <person name="Fox J.G."/>
        </authorList>
    </citation>
    <scope>NUCLEOTIDE SEQUENCE [LARGE SCALE GENOMIC DNA]</scope>
    <source>
        <strain evidence="3 4">MIT 04-9366</strain>
    </source>
</reference>
<dbReference type="EMBL" id="NXLV01000022">
    <property type="protein sequence ID" value="RDU68859.1"/>
    <property type="molecule type" value="Genomic_DNA"/>
</dbReference>